<dbReference type="InterPro" id="IPR046349">
    <property type="entry name" value="C1-like_sf"/>
</dbReference>
<evidence type="ECO:0000313" key="7">
    <source>
        <dbReference type="Proteomes" id="UP001331761"/>
    </source>
</evidence>
<dbReference type="InterPro" id="IPR001245">
    <property type="entry name" value="Ser-Thr/Tyr_kinase_cat_dom"/>
</dbReference>
<dbReference type="PANTHER" id="PTHR23257:SF963">
    <property type="entry name" value="AT08303P"/>
    <property type="match status" value="1"/>
</dbReference>
<keyword evidence="7" id="KW-1185">Reference proteome</keyword>
<feature type="compositionally biased region" description="Low complexity" evidence="4">
    <location>
        <begin position="176"/>
        <end position="196"/>
    </location>
</feature>
<evidence type="ECO:0000256" key="2">
    <source>
        <dbReference type="ARBA" id="ARBA00022723"/>
    </source>
</evidence>
<evidence type="ECO:0000256" key="3">
    <source>
        <dbReference type="ARBA" id="ARBA00022833"/>
    </source>
</evidence>
<dbReference type="AlphaFoldDB" id="A0AAN8FS94"/>
<evidence type="ECO:0000256" key="4">
    <source>
        <dbReference type="SAM" id="MobiDB-lite"/>
    </source>
</evidence>
<comment type="similarity">
    <text evidence="1">Belongs to the protein kinase superfamily. TKL Ser/Thr protein kinase family.</text>
</comment>
<comment type="caution">
    <text evidence="6">The sequence shown here is derived from an EMBL/GenBank/DDBJ whole genome shotgun (WGS) entry which is preliminary data.</text>
</comment>
<dbReference type="SUPFAM" id="SSF56112">
    <property type="entry name" value="Protein kinase-like (PK-like)"/>
    <property type="match status" value="1"/>
</dbReference>
<organism evidence="6 7">
    <name type="scientific">Trichostrongylus colubriformis</name>
    <name type="common">Black scour worm</name>
    <dbReference type="NCBI Taxonomy" id="6319"/>
    <lineage>
        <taxon>Eukaryota</taxon>
        <taxon>Metazoa</taxon>
        <taxon>Ecdysozoa</taxon>
        <taxon>Nematoda</taxon>
        <taxon>Chromadorea</taxon>
        <taxon>Rhabditida</taxon>
        <taxon>Rhabditina</taxon>
        <taxon>Rhabditomorpha</taxon>
        <taxon>Strongyloidea</taxon>
        <taxon>Trichostrongylidae</taxon>
        <taxon>Trichostrongylus</taxon>
    </lineage>
</organism>
<feature type="domain" description="Phorbol-ester/DAG-type" evidence="5">
    <location>
        <begin position="77"/>
        <end position="131"/>
    </location>
</feature>
<dbReference type="GO" id="GO:0046872">
    <property type="term" value="F:metal ion binding"/>
    <property type="evidence" value="ECO:0007669"/>
    <property type="project" value="UniProtKB-KW"/>
</dbReference>
<dbReference type="SMART" id="SM00109">
    <property type="entry name" value="C1"/>
    <property type="match status" value="1"/>
</dbReference>
<dbReference type="GO" id="GO:0005737">
    <property type="term" value="C:cytoplasm"/>
    <property type="evidence" value="ECO:0007669"/>
    <property type="project" value="TreeGrafter"/>
</dbReference>
<dbReference type="CDD" id="cd00029">
    <property type="entry name" value="C1"/>
    <property type="match status" value="1"/>
</dbReference>
<feature type="region of interest" description="Disordered" evidence="4">
    <location>
        <begin position="174"/>
        <end position="196"/>
    </location>
</feature>
<dbReference type="InterPro" id="IPR011009">
    <property type="entry name" value="Kinase-like_dom_sf"/>
</dbReference>
<dbReference type="InterPro" id="IPR050167">
    <property type="entry name" value="Ser_Thr_protein_kinase"/>
</dbReference>
<gene>
    <name evidence="6" type="ORF">GCK32_006978</name>
</gene>
<accession>A0AAN8FS94</accession>
<keyword evidence="2" id="KW-0479">Metal-binding</keyword>
<dbReference type="Pfam" id="PF07714">
    <property type="entry name" value="PK_Tyr_Ser-Thr"/>
    <property type="match status" value="1"/>
</dbReference>
<dbReference type="InterPro" id="IPR002219">
    <property type="entry name" value="PKC_DAG/PE"/>
</dbReference>
<feature type="compositionally biased region" description="Gly residues" evidence="4">
    <location>
        <begin position="294"/>
        <end position="304"/>
    </location>
</feature>
<feature type="region of interest" description="Disordered" evidence="4">
    <location>
        <begin position="24"/>
        <end position="50"/>
    </location>
</feature>
<dbReference type="PANTHER" id="PTHR23257">
    <property type="entry name" value="SERINE-THREONINE PROTEIN KINASE"/>
    <property type="match status" value="1"/>
</dbReference>
<sequence>SLSPSGSGGSLAVSVSSFGVGGGAHRSHTLSPPSPIGCGSTQSTPTLGASSRVVQSTSMQFGVQRSPKPSRLVHAIPHKWTKTTKFRLNSDSVCHFCQRPLGFGFLHAWEKCRSCKWKVHTHCRSRIGDSCGLTPEHLRILFDKLVQQNNGDIWNDPQSAVPMSRSLNEPAFQYPDSGMGIGDSSSSTNSSAPSTPALPLSLSYSNSPYALATASSRSGERKFTFPDAVPEVPDIVLPDTCEGENRTSGWPGSSSDFGEGPSSLNTKHGEGSEGTVIVDSIGSAGTDTALSDGSTGGRSPGGSQSGHTWDRNRWNMSTIRGPNAQSCISLWFDQSRGLIFEFEYSSKFSYSFIFYGNNTMVVPAHWLSYLAPELIRALSEDWRELPFSESSDVFAFSTIWFELLTSSFPFAGEFSARIIWMVGNGIKAPLYNLNTVTEVKDLLVRCWSFSNANRPSFGDILASLNALPRKRLDRSPPFPAIRSYESIF</sequence>
<protein>
    <recommendedName>
        <fullName evidence="5">Phorbol-ester/DAG-type domain-containing protein</fullName>
    </recommendedName>
</protein>
<feature type="compositionally biased region" description="Polar residues" evidence="4">
    <location>
        <begin position="39"/>
        <end position="50"/>
    </location>
</feature>
<dbReference type="Gene3D" id="3.30.60.20">
    <property type="match status" value="1"/>
</dbReference>
<reference evidence="6 7" key="1">
    <citation type="submission" date="2019-10" db="EMBL/GenBank/DDBJ databases">
        <title>Assembly and Annotation for the nematode Trichostrongylus colubriformis.</title>
        <authorList>
            <person name="Martin J."/>
        </authorList>
    </citation>
    <scope>NUCLEOTIDE SEQUENCE [LARGE SCALE GENOMIC DNA]</scope>
    <source>
        <strain evidence="6">G859</strain>
        <tissue evidence="6">Whole worm</tissue>
    </source>
</reference>
<evidence type="ECO:0000256" key="1">
    <source>
        <dbReference type="ARBA" id="ARBA00005843"/>
    </source>
</evidence>
<feature type="region of interest" description="Disordered" evidence="4">
    <location>
        <begin position="237"/>
        <end position="314"/>
    </location>
</feature>
<feature type="compositionally biased region" description="Polar residues" evidence="4">
    <location>
        <begin position="283"/>
        <end position="293"/>
    </location>
</feature>
<dbReference type="GO" id="GO:0007265">
    <property type="term" value="P:Ras protein signal transduction"/>
    <property type="evidence" value="ECO:0007669"/>
    <property type="project" value="TreeGrafter"/>
</dbReference>
<evidence type="ECO:0000313" key="6">
    <source>
        <dbReference type="EMBL" id="KAK5979812.1"/>
    </source>
</evidence>
<dbReference type="EMBL" id="WIXE01007956">
    <property type="protein sequence ID" value="KAK5979812.1"/>
    <property type="molecule type" value="Genomic_DNA"/>
</dbReference>
<evidence type="ECO:0000259" key="5">
    <source>
        <dbReference type="PROSITE" id="PS50081"/>
    </source>
</evidence>
<name>A0AAN8FS94_TRICO</name>
<dbReference type="GO" id="GO:0004672">
    <property type="term" value="F:protein kinase activity"/>
    <property type="evidence" value="ECO:0007669"/>
    <property type="project" value="InterPro"/>
</dbReference>
<dbReference type="Proteomes" id="UP001331761">
    <property type="component" value="Unassembled WGS sequence"/>
</dbReference>
<keyword evidence="3" id="KW-0862">Zinc</keyword>
<dbReference type="PROSITE" id="PS50081">
    <property type="entry name" value="ZF_DAG_PE_2"/>
    <property type="match status" value="1"/>
</dbReference>
<feature type="non-terminal residue" evidence="6">
    <location>
        <position position="1"/>
    </location>
</feature>
<dbReference type="SUPFAM" id="SSF57889">
    <property type="entry name" value="Cysteine-rich domain"/>
    <property type="match status" value="1"/>
</dbReference>
<feature type="compositionally biased region" description="Polar residues" evidence="4">
    <location>
        <begin position="246"/>
        <end position="266"/>
    </location>
</feature>
<proteinExistence type="inferred from homology"/>
<dbReference type="Gene3D" id="1.10.510.10">
    <property type="entry name" value="Transferase(Phosphotransferase) domain 1"/>
    <property type="match status" value="1"/>
</dbReference>